<feature type="region of interest" description="Disordered" evidence="1">
    <location>
        <begin position="680"/>
        <end position="705"/>
    </location>
</feature>
<feature type="compositionally biased region" description="Basic and acidic residues" evidence="1">
    <location>
        <begin position="518"/>
        <end position="569"/>
    </location>
</feature>
<feature type="compositionally biased region" description="Low complexity" evidence="1">
    <location>
        <begin position="449"/>
        <end position="461"/>
    </location>
</feature>
<evidence type="ECO:0000313" key="2">
    <source>
        <dbReference type="Proteomes" id="UP000887560"/>
    </source>
</evidence>
<feature type="compositionally biased region" description="Polar residues" evidence="1">
    <location>
        <begin position="349"/>
        <end position="362"/>
    </location>
</feature>
<protein>
    <submittedName>
        <fullName evidence="3">Uncharacterized protein</fullName>
    </submittedName>
</protein>
<accession>A0A915NI31</accession>
<name>A0A915NI31_9BILA</name>
<dbReference type="Proteomes" id="UP000887560">
    <property type="component" value="Unplaced"/>
</dbReference>
<feature type="compositionally biased region" description="Polar residues" evidence="1">
    <location>
        <begin position="684"/>
        <end position="702"/>
    </location>
</feature>
<feature type="region of interest" description="Disordered" evidence="1">
    <location>
        <begin position="409"/>
        <end position="580"/>
    </location>
</feature>
<feature type="compositionally biased region" description="Basic and acidic residues" evidence="1">
    <location>
        <begin position="462"/>
        <end position="476"/>
    </location>
</feature>
<feature type="region of interest" description="Disordered" evidence="1">
    <location>
        <begin position="340"/>
        <end position="378"/>
    </location>
</feature>
<organism evidence="2 3">
    <name type="scientific">Meloidogyne floridensis</name>
    <dbReference type="NCBI Taxonomy" id="298350"/>
    <lineage>
        <taxon>Eukaryota</taxon>
        <taxon>Metazoa</taxon>
        <taxon>Ecdysozoa</taxon>
        <taxon>Nematoda</taxon>
        <taxon>Chromadorea</taxon>
        <taxon>Rhabditida</taxon>
        <taxon>Tylenchina</taxon>
        <taxon>Tylenchomorpha</taxon>
        <taxon>Tylenchoidea</taxon>
        <taxon>Meloidogynidae</taxon>
        <taxon>Meloidogyninae</taxon>
        <taxon>Meloidogyne</taxon>
    </lineage>
</organism>
<dbReference type="AlphaFoldDB" id="A0A915NI31"/>
<evidence type="ECO:0000313" key="3">
    <source>
        <dbReference type="WBParaSite" id="scf7180000418875.g3048"/>
    </source>
</evidence>
<feature type="compositionally biased region" description="Basic and acidic residues" evidence="1">
    <location>
        <begin position="424"/>
        <end position="448"/>
    </location>
</feature>
<sequence>LYPWLEIPEELADQEHEECHYTQQFDILLDKQMNWTCSEREYLAGIARLSDTRIQLECCKLRTRNEGNCVEYDYEKPAGSGARVEIEYQGKLINALAVYGDLIRVRFCDLSPRPIEDIMAETTKTTPTIAIAHAVTSNGNSGFPLRPPTNSVGFSQRIEVPSLLNDPRTIAKQRAIALQNQLSSSPNVPPLINEELPPANLADGVDEAFSIDGAQQHTEREKFNQEIKQNIENRNNVQVVEQHVEAVQQQVQDVHPQTVEPIQSQVQTVTQQAKINNEEVQKERHQVQAVQEQSHAAYPEAVQQRTEIKVQDKNIRDKDIEQQTTLKPVINVESMLEMPPINVKKSAKPEQTSITSEGQEQQNAERNKNAESASPRIKVYGHNPFKTIQFGRILQAVGERKKELAVKILRHHKNPPDHVQSLEYGREQKHDDKTLDVRPKQEQQKQVEKQQTQNEQSQQEKIQNEKQVMEQEKQRNEQQTLLEHSKHKIQEQYEKQQTQQENENEKTQQENQQNNNEKTNEEPKQQQHSQQQDEQKHEEKQEQKQHQETQQIKEEEQNKKEKQTPKHLENSISKALAAKKQIYEPIKSNLLLRRKGMREHTFTLTPPRPVDVSAGINNGVEDRERAELTIQRRVDAIRAVEKRLQVKTIQIPKEEGVEMERISHPDAADSNTTENIIAAKQSDWENNSETTDQISPKISNGDSGDGEAMHRILFGEPVQITPKSVSSKFKEANVSQALEQVKTLEQDPNKIDNKQPKTETINLSSFPNVLETTQSPAAIWWEPMVVNTEQKQQDQKAFLPTENRPNNNRK</sequence>
<dbReference type="WBParaSite" id="scf7180000418875.g3048">
    <property type="protein sequence ID" value="scf7180000418875.g3048"/>
    <property type="gene ID" value="scf7180000418875.g3048"/>
</dbReference>
<keyword evidence="2" id="KW-1185">Reference proteome</keyword>
<evidence type="ECO:0000256" key="1">
    <source>
        <dbReference type="SAM" id="MobiDB-lite"/>
    </source>
</evidence>
<proteinExistence type="predicted"/>
<feature type="region of interest" description="Disordered" evidence="1">
    <location>
        <begin position="789"/>
        <end position="810"/>
    </location>
</feature>
<reference evidence="3" key="1">
    <citation type="submission" date="2022-11" db="UniProtKB">
        <authorList>
            <consortium name="WormBaseParasite"/>
        </authorList>
    </citation>
    <scope>IDENTIFICATION</scope>
</reference>